<dbReference type="AlphaFoldDB" id="A0A3R9PFH6"/>
<proteinExistence type="predicted"/>
<gene>
    <name evidence="1" type="ORF">D6D85_15680</name>
</gene>
<reference evidence="1 2" key="1">
    <citation type="submission" date="2018-10" db="EMBL/GenBank/DDBJ databases">
        <title>Co-occurring genomic capacity for anaerobic methane metabolism and dissimilatory sulfite reduction discovered in the Korarchaeota.</title>
        <authorList>
            <person name="Mckay L.J."/>
            <person name="Dlakic M."/>
            <person name="Fields M.W."/>
            <person name="Delmont T.O."/>
            <person name="Eren A.M."/>
            <person name="Jay Z.J."/>
            <person name="Klingelsmith K.B."/>
            <person name="Rusch D.B."/>
            <person name="Inskeep W.P."/>
        </authorList>
    </citation>
    <scope>NUCLEOTIDE SEQUENCE [LARGE SCALE GENOMIC DNA]</scope>
    <source>
        <strain evidence="1 2">MDKW</strain>
    </source>
</reference>
<evidence type="ECO:0000313" key="1">
    <source>
        <dbReference type="EMBL" id="RSN71648.1"/>
    </source>
</evidence>
<name>A0A3R9PFH6_9CREN</name>
<protein>
    <submittedName>
        <fullName evidence="1">Uncharacterized protein</fullName>
    </submittedName>
</protein>
<keyword evidence="2" id="KW-1185">Reference proteome</keyword>
<dbReference type="RefSeq" id="WP_125672900.1">
    <property type="nucleotide sequence ID" value="NZ_RCOS01000172.1"/>
</dbReference>
<evidence type="ECO:0000313" key="2">
    <source>
        <dbReference type="Proteomes" id="UP000277582"/>
    </source>
</evidence>
<sequence>MSEEKPEILRGRKPEFPINEVLAYLKKEGFDIDPRFGVAYYDKEVRIWAKRESIEFIHFYKLEKIAEGWWVDAEVKLSVMCYKMDICFIFKKKGDLDAKKEN</sequence>
<dbReference type="EMBL" id="RCOS01000172">
    <property type="protein sequence ID" value="RSN71648.1"/>
    <property type="molecule type" value="Genomic_DNA"/>
</dbReference>
<accession>A0A3R9PFH6</accession>
<dbReference type="Proteomes" id="UP000277582">
    <property type="component" value="Unassembled WGS sequence"/>
</dbReference>
<organism evidence="1 2">
    <name type="scientific">Candidatus Methanodesulfokora washburnensis</name>
    <dbReference type="NCBI Taxonomy" id="2478471"/>
    <lineage>
        <taxon>Archaea</taxon>
        <taxon>Thermoproteota</taxon>
        <taxon>Candidatus Korarchaeia</taxon>
        <taxon>Candidatus Korarchaeia incertae sedis</taxon>
        <taxon>Candidatus Methanodesulfokora</taxon>
    </lineage>
</organism>
<comment type="caution">
    <text evidence="1">The sequence shown here is derived from an EMBL/GenBank/DDBJ whole genome shotgun (WGS) entry which is preliminary data.</text>
</comment>